<dbReference type="Gene3D" id="3.40.50.2000">
    <property type="entry name" value="Glycogen Phosphorylase B"/>
    <property type="match status" value="2"/>
</dbReference>
<evidence type="ECO:0000313" key="2">
    <source>
        <dbReference type="EMBL" id="XDV00450.1"/>
    </source>
</evidence>
<dbReference type="Pfam" id="PF00534">
    <property type="entry name" value="Glycos_transf_1"/>
    <property type="match status" value="1"/>
</dbReference>
<sequence>MRLLYIVPSCNTEGGVARVLSVKTNSLIEKWGYDIHILTQNDGNTSPFYNFNSGIVFHDMILKGSVFQFFKDYINSLKLQISIIKPDIIIVCDNGLKAFTIPFFLNSNIPLVFECHGSKYIQENKMKASFFFKGIQFFKYKFKNLGAQKYKRFIALSNESLQEWDVLNYTIIPNPSWLKVTADNPLENKKVITVARNSYEKGLDRLLLIWQKTAVKHPDWILEIYGDDLKPLETVAEKLNINATVRFHKPVMNIEEKYNNASLFVMTSRFEGFPMVLVEAMASGLPCVAYDCPVGPRAIITNGENGILVPEGKEQLFVEQLSVLIEDAVLRKQLGKKARESVADYDLDIIMLQWNALFENIIKNN</sequence>
<proteinExistence type="predicted"/>
<dbReference type="EMBL" id="CP165627">
    <property type="protein sequence ID" value="XDV00450.1"/>
    <property type="molecule type" value="Genomic_DNA"/>
</dbReference>
<dbReference type="InterPro" id="IPR001296">
    <property type="entry name" value="Glyco_trans_1"/>
</dbReference>
<protein>
    <submittedName>
        <fullName evidence="2">Glycosyltransferase</fullName>
        <ecNumber evidence="2">2.4.-.-</ecNumber>
    </submittedName>
</protein>
<dbReference type="PANTHER" id="PTHR12526">
    <property type="entry name" value="GLYCOSYLTRANSFERASE"/>
    <property type="match status" value="1"/>
</dbReference>
<dbReference type="PANTHER" id="PTHR12526:SF630">
    <property type="entry name" value="GLYCOSYLTRANSFERASE"/>
    <property type="match status" value="1"/>
</dbReference>
<dbReference type="AlphaFoldDB" id="A0AB39WFU3"/>
<accession>A0AB39WFU3</accession>
<keyword evidence="2" id="KW-0808">Transferase</keyword>
<reference evidence="2" key="1">
    <citation type="submission" date="2024-07" db="EMBL/GenBank/DDBJ databases">
        <authorList>
            <person name="Biller S.J."/>
        </authorList>
    </citation>
    <scope>NUCLEOTIDE SEQUENCE</scope>
    <source>
        <strain evidence="2">WC2429</strain>
    </source>
</reference>
<name>A0AB39WFU3_9FLAO</name>
<gene>
    <name evidence="2" type="ORF">AB3G32_08900</name>
</gene>
<dbReference type="EC" id="2.4.-.-" evidence="2"/>
<dbReference type="RefSeq" id="WP_369764600.1">
    <property type="nucleotide sequence ID" value="NZ_CP165627.1"/>
</dbReference>
<organism evidence="2">
    <name type="scientific">Flavobacterium sp. WC2429</name>
    <dbReference type="NCBI Taxonomy" id="3234140"/>
    <lineage>
        <taxon>Bacteria</taxon>
        <taxon>Pseudomonadati</taxon>
        <taxon>Bacteroidota</taxon>
        <taxon>Flavobacteriia</taxon>
        <taxon>Flavobacteriales</taxon>
        <taxon>Flavobacteriaceae</taxon>
        <taxon>Flavobacterium</taxon>
    </lineage>
</organism>
<evidence type="ECO:0000259" key="1">
    <source>
        <dbReference type="Pfam" id="PF00534"/>
    </source>
</evidence>
<dbReference type="GO" id="GO:0016757">
    <property type="term" value="F:glycosyltransferase activity"/>
    <property type="evidence" value="ECO:0007669"/>
    <property type="project" value="UniProtKB-KW"/>
</dbReference>
<keyword evidence="2" id="KW-0328">Glycosyltransferase</keyword>
<dbReference type="SUPFAM" id="SSF53756">
    <property type="entry name" value="UDP-Glycosyltransferase/glycogen phosphorylase"/>
    <property type="match status" value="1"/>
</dbReference>
<feature type="domain" description="Glycosyl transferase family 1" evidence="1">
    <location>
        <begin position="185"/>
        <end position="340"/>
    </location>
</feature>